<dbReference type="SUPFAM" id="SSF103473">
    <property type="entry name" value="MFS general substrate transporter"/>
    <property type="match status" value="1"/>
</dbReference>
<proteinExistence type="predicted"/>
<dbReference type="Proteomes" id="UP000024635">
    <property type="component" value="Unassembled WGS sequence"/>
</dbReference>
<keyword evidence="2 5" id="KW-0812">Transmembrane</keyword>
<feature type="transmembrane region" description="Helical" evidence="5">
    <location>
        <begin position="94"/>
        <end position="113"/>
    </location>
</feature>
<dbReference type="GO" id="GO:0016020">
    <property type="term" value="C:membrane"/>
    <property type="evidence" value="ECO:0007669"/>
    <property type="project" value="UniProtKB-SubCell"/>
</dbReference>
<organism evidence="7 8">
    <name type="scientific">Ancylostoma ceylanicum</name>
    <dbReference type="NCBI Taxonomy" id="53326"/>
    <lineage>
        <taxon>Eukaryota</taxon>
        <taxon>Metazoa</taxon>
        <taxon>Ecdysozoa</taxon>
        <taxon>Nematoda</taxon>
        <taxon>Chromadorea</taxon>
        <taxon>Rhabditida</taxon>
        <taxon>Rhabditina</taxon>
        <taxon>Rhabditomorpha</taxon>
        <taxon>Strongyloidea</taxon>
        <taxon>Ancylostomatidae</taxon>
        <taxon>Ancylostomatinae</taxon>
        <taxon>Ancylostoma</taxon>
    </lineage>
</organism>
<feature type="domain" description="Major facilitator superfamily (MFS) profile" evidence="6">
    <location>
        <begin position="17"/>
        <end position="137"/>
    </location>
</feature>
<dbReference type="EMBL" id="JARK01001732">
    <property type="protein sequence ID" value="EYB80939.1"/>
    <property type="molecule type" value="Genomic_DNA"/>
</dbReference>
<dbReference type="PROSITE" id="PS51257">
    <property type="entry name" value="PROKAR_LIPOPROTEIN"/>
    <property type="match status" value="1"/>
</dbReference>
<sequence length="137" mass="14937">MELTDKPRLIPSTRFALAVILFFGCIVTYSLRTNLSFAIVCMVVENKTTDEQKVTGEFEWSKALQGQILGAFFWGYILTQVLGGYLAAHFGGKLVILTTTLVSSLLTLASPLAARTNPYLFAVLRAGVGLLQVAFTV</sequence>
<dbReference type="InterPro" id="IPR020846">
    <property type="entry name" value="MFS_dom"/>
</dbReference>
<dbReference type="OrthoDB" id="2985014at2759"/>
<dbReference type="Gene3D" id="1.20.1250.20">
    <property type="entry name" value="MFS general substrate transporter like domains"/>
    <property type="match status" value="1"/>
</dbReference>
<dbReference type="Pfam" id="PF07690">
    <property type="entry name" value="MFS_1"/>
    <property type="match status" value="1"/>
</dbReference>
<keyword evidence="3 5" id="KW-1133">Transmembrane helix</keyword>
<evidence type="ECO:0000313" key="7">
    <source>
        <dbReference type="EMBL" id="EYB80939.1"/>
    </source>
</evidence>
<dbReference type="AlphaFoldDB" id="A0A016RSI0"/>
<dbReference type="InterPro" id="IPR011701">
    <property type="entry name" value="MFS"/>
</dbReference>
<feature type="transmembrane region" description="Helical" evidence="5">
    <location>
        <begin position="68"/>
        <end position="87"/>
    </location>
</feature>
<accession>A0A016RSI0</accession>
<evidence type="ECO:0000256" key="2">
    <source>
        <dbReference type="ARBA" id="ARBA00022692"/>
    </source>
</evidence>
<evidence type="ECO:0000313" key="8">
    <source>
        <dbReference type="Proteomes" id="UP000024635"/>
    </source>
</evidence>
<evidence type="ECO:0000256" key="5">
    <source>
        <dbReference type="SAM" id="Phobius"/>
    </source>
</evidence>
<evidence type="ECO:0000259" key="6">
    <source>
        <dbReference type="PROSITE" id="PS50850"/>
    </source>
</evidence>
<dbReference type="PROSITE" id="PS50850">
    <property type="entry name" value="MFS"/>
    <property type="match status" value="1"/>
</dbReference>
<comment type="caution">
    <text evidence="7">The sequence shown here is derived from an EMBL/GenBank/DDBJ whole genome shotgun (WGS) entry which is preliminary data.</text>
</comment>
<dbReference type="GO" id="GO:0022857">
    <property type="term" value="F:transmembrane transporter activity"/>
    <property type="evidence" value="ECO:0007669"/>
    <property type="project" value="InterPro"/>
</dbReference>
<protein>
    <recommendedName>
        <fullName evidence="6">Major facilitator superfamily (MFS) profile domain-containing protein</fullName>
    </recommendedName>
</protein>
<dbReference type="PANTHER" id="PTHR11662:SF399">
    <property type="entry name" value="FI19708P1-RELATED"/>
    <property type="match status" value="1"/>
</dbReference>
<evidence type="ECO:0000256" key="1">
    <source>
        <dbReference type="ARBA" id="ARBA00004141"/>
    </source>
</evidence>
<name>A0A016RSI0_9BILA</name>
<keyword evidence="4 5" id="KW-0472">Membrane</keyword>
<gene>
    <name evidence="7" type="primary">Acey_s0396.g672</name>
    <name evidence="7" type="ORF">Y032_0396g672</name>
</gene>
<evidence type="ECO:0000256" key="3">
    <source>
        <dbReference type="ARBA" id="ARBA00022989"/>
    </source>
</evidence>
<comment type="subcellular location">
    <subcellularLocation>
        <location evidence="1">Membrane</location>
        <topology evidence="1">Multi-pass membrane protein</topology>
    </subcellularLocation>
</comment>
<keyword evidence="8" id="KW-1185">Reference proteome</keyword>
<dbReference type="InterPro" id="IPR050382">
    <property type="entry name" value="MFS_Na/Anion_cotransporter"/>
</dbReference>
<reference evidence="8" key="1">
    <citation type="journal article" date="2015" name="Nat. Genet.">
        <title>The genome and transcriptome of the zoonotic hookworm Ancylostoma ceylanicum identify infection-specific gene families.</title>
        <authorList>
            <person name="Schwarz E.M."/>
            <person name="Hu Y."/>
            <person name="Antoshechkin I."/>
            <person name="Miller M.M."/>
            <person name="Sternberg P.W."/>
            <person name="Aroian R.V."/>
        </authorList>
    </citation>
    <scope>NUCLEOTIDE SEQUENCE</scope>
    <source>
        <strain evidence="8">HY135</strain>
    </source>
</reference>
<evidence type="ECO:0000256" key="4">
    <source>
        <dbReference type="ARBA" id="ARBA00023136"/>
    </source>
</evidence>
<feature type="transmembrane region" description="Helical" evidence="5">
    <location>
        <begin position="12"/>
        <end position="31"/>
    </location>
</feature>
<dbReference type="PANTHER" id="PTHR11662">
    <property type="entry name" value="SOLUTE CARRIER FAMILY 17"/>
    <property type="match status" value="1"/>
</dbReference>
<dbReference type="InterPro" id="IPR036259">
    <property type="entry name" value="MFS_trans_sf"/>
</dbReference>
<dbReference type="GO" id="GO:0006820">
    <property type="term" value="P:monoatomic anion transport"/>
    <property type="evidence" value="ECO:0007669"/>
    <property type="project" value="TreeGrafter"/>
</dbReference>